<accession>A0A4S4D1F1</accession>
<proteinExistence type="predicted"/>
<reference evidence="3 4" key="1">
    <citation type="journal article" date="2018" name="Proc. Natl. Acad. Sci. U.S.A.">
        <title>Draft genome sequence of Camellia sinensis var. sinensis provides insights into the evolution of the tea genome and tea quality.</title>
        <authorList>
            <person name="Wei C."/>
            <person name="Yang H."/>
            <person name="Wang S."/>
            <person name="Zhao J."/>
            <person name="Liu C."/>
            <person name="Gao L."/>
            <person name="Xia E."/>
            <person name="Lu Y."/>
            <person name="Tai Y."/>
            <person name="She G."/>
            <person name="Sun J."/>
            <person name="Cao H."/>
            <person name="Tong W."/>
            <person name="Gao Q."/>
            <person name="Li Y."/>
            <person name="Deng W."/>
            <person name="Jiang X."/>
            <person name="Wang W."/>
            <person name="Chen Q."/>
            <person name="Zhang S."/>
            <person name="Li H."/>
            <person name="Wu J."/>
            <person name="Wang P."/>
            <person name="Li P."/>
            <person name="Shi C."/>
            <person name="Zheng F."/>
            <person name="Jian J."/>
            <person name="Huang B."/>
            <person name="Shan D."/>
            <person name="Shi M."/>
            <person name="Fang C."/>
            <person name="Yue Y."/>
            <person name="Li F."/>
            <person name="Li D."/>
            <person name="Wei S."/>
            <person name="Han B."/>
            <person name="Jiang C."/>
            <person name="Yin Y."/>
            <person name="Xia T."/>
            <person name="Zhang Z."/>
            <person name="Bennetzen J.L."/>
            <person name="Zhao S."/>
            <person name="Wan X."/>
        </authorList>
    </citation>
    <scope>NUCLEOTIDE SEQUENCE [LARGE SCALE GENOMIC DNA]</scope>
    <source>
        <strain evidence="4">cv. Shuchazao</strain>
        <tissue evidence="3">Leaf</tissue>
    </source>
</reference>
<evidence type="ECO:0000313" key="4">
    <source>
        <dbReference type="Proteomes" id="UP000306102"/>
    </source>
</evidence>
<gene>
    <name evidence="3" type="ORF">TEA_023700</name>
</gene>
<name>A0A4S4D1F1_CAMSN</name>
<dbReference type="Pfam" id="PF10358">
    <property type="entry name" value="NT-C2"/>
    <property type="match status" value="1"/>
</dbReference>
<keyword evidence="4" id="KW-1185">Reference proteome</keyword>
<dbReference type="STRING" id="542762.A0A4S4D1F1"/>
<comment type="caution">
    <text evidence="3">The sequence shown here is derived from an EMBL/GenBank/DDBJ whole genome shotgun (WGS) entry which is preliminary data.</text>
</comment>
<dbReference type="EMBL" id="SDRB02013061">
    <property type="protein sequence ID" value="THF96052.1"/>
    <property type="molecule type" value="Genomic_DNA"/>
</dbReference>
<evidence type="ECO:0000313" key="3">
    <source>
        <dbReference type="EMBL" id="THF96052.1"/>
    </source>
</evidence>
<protein>
    <recommendedName>
        <fullName evidence="2">C2 NT-type domain-containing protein</fullName>
    </recommendedName>
</protein>
<dbReference type="PANTHER" id="PTHR31182">
    <property type="entry name" value="C2 NT-TYPE DOMAIN-CONTAINING PROTEIN"/>
    <property type="match status" value="1"/>
</dbReference>
<dbReference type="PANTHER" id="PTHR31182:SF17">
    <property type="entry name" value="EEIG1_EHBP1 PROTEIN AMINO-TERMINAL DOMAIN PROTEIN"/>
    <property type="match status" value="1"/>
</dbReference>
<dbReference type="Proteomes" id="UP000306102">
    <property type="component" value="Unassembled WGS sequence"/>
</dbReference>
<feature type="domain" description="C2 NT-type" evidence="2">
    <location>
        <begin position="10"/>
        <end position="178"/>
    </location>
</feature>
<dbReference type="InterPro" id="IPR019448">
    <property type="entry name" value="NT-C2"/>
</dbReference>
<feature type="region of interest" description="Disordered" evidence="1">
    <location>
        <begin position="591"/>
        <end position="613"/>
    </location>
</feature>
<feature type="compositionally biased region" description="Basic and acidic residues" evidence="1">
    <location>
        <begin position="265"/>
        <end position="278"/>
    </location>
</feature>
<evidence type="ECO:0000259" key="2">
    <source>
        <dbReference type="PROSITE" id="PS51840"/>
    </source>
</evidence>
<organism evidence="3 4">
    <name type="scientific">Camellia sinensis var. sinensis</name>
    <name type="common">China tea</name>
    <dbReference type="NCBI Taxonomy" id="542762"/>
    <lineage>
        <taxon>Eukaryota</taxon>
        <taxon>Viridiplantae</taxon>
        <taxon>Streptophyta</taxon>
        <taxon>Embryophyta</taxon>
        <taxon>Tracheophyta</taxon>
        <taxon>Spermatophyta</taxon>
        <taxon>Magnoliopsida</taxon>
        <taxon>eudicotyledons</taxon>
        <taxon>Gunneridae</taxon>
        <taxon>Pentapetalae</taxon>
        <taxon>asterids</taxon>
        <taxon>Ericales</taxon>
        <taxon>Theaceae</taxon>
        <taxon>Camellia</taxon>
    </lineage>
</organism>
<dbReference type="AlphaFoldDB" id="A0A4S4D1F1"/>
<evidence type="ECO:0000256" key="1">
    <source>
        <dbReference type="SAM" id="MobiDB-lite"/>
    </source>
</evidence>
<dbReference type="PROSITE" id="PS51840">
    <property type="entry name" value="C2_NT"/>
    <property type="match status" value="1"/>
</dbReference>
<feature type="region of interest" description="Disordered" evidence="1">
    <location>
        <begin position="262"/>
        <end position="317"/>
    </location>
</feature>
<sequence length="613" mass="68489">MVVIMMKWSPWPPAPAAKKIQVRVNEMKLEGFSHDDGGDEREKAMVIEMRWKGGPKTGLVSFHRRSSSKRRKHISNEAVVKKGESVKWNDEFENICSFPIIFKDNSFGVYDASFTILYGGGKTEESKAKLAVIGKVSLNLAELASKMDSMIETKHPIQINVAGVAREATLSVCLSIVEVRNSQDSLATVSTSQAEISSDDSDESAVFESNSTSENELISVTRRVEVSSTTESELGMRSNSQLDTVKKAGLFSWKRKRLSFTPGKTKGEPLIKKTGRDDGGDENTIGGDRQHSVSSSFDSNSRPKLDVNEPACEQTETSTIGHWEEKELVSRDGQAKLKANVFFASFDQCSDKAIGESACTTLVAVIANWLQSNQDNTPTRAQFDRLILEGSSEWRKLCDNQNLINQFPNKHFDIETVLQAGLCPISVLHNKSFIGFFGPEKFEALKEFMSFDQIWDEIKKNAEGDNGMPRIYIVSWNDHFFVLKVDINAYYIIDTLGERLFEGCNQAYILRFDDSALMRGKVEKQGVSSNQASEEEICSGKECCREFMKRFLAAIPLRELESEEKKEPVSYFALHQRLQIEFNFTASLSLSSSSSASSTNSTSSLFSNESTDR</sequence>